<feature type="chain" id="PRO_5002954333" evidence="2">
    <location>
        <begin position="18"/>
        <end position="396"/>
    </location>
</feature>
<evidence type="ECO:0000256" key="2">
    <source>
        <dbReference type="SAM" id="SignalP"/>
    </source>
</evidence>
<dbReference type="GeneID" id="9059431"/>
<accession>C5L892</accession>
<evidence type="ECO:0000313" key="4">
    <source>
        <dbReference type="Proteomes" id="UP000007800"/>
    </source>
</evidence>
<keyword evidence="4" id="KW-1185">Reference proteome</keyword>
<dbReference type="Proteomes" id="UP000007800">
    <property type="component" value="Unassembled WGS sequence"/>
</dbReference>
<evidence type="ECO:0000313" key="3">
    <source>
        <dbReference type="EMBL" id="EER07048.1"/>
    </source>
</evidence>
<feature type="region of interest" description="Disordered" evidence="1">
    <location>
        <begin position="361"/>
        <end position="396"/>
    </location>
</feature>
<reference evidence="3 4" key="1">
    <citation type="submission" date="2008-07" db="EMBL/GenBank/DDBJ databases">
        <authorList>
            <person name="El-Sayed N."/>
            <person name="Caler E."/>
            <person name="Inman J."/>
            <person name="Amedeo P."/>
            <person name="Hass B."/>
            <person name="Wortman J."/>
        </authorList>
    </citation>
    <scope>NUCLEOTIDE SEQUENCE [LARGE SCALE GENOMIC DNA]</scope>
    <source>
        <strain evidence="4">ATCC 50983 / TXsc</strain>
    </source>
</reference>
<dbReference type="InParanoid" id="C5L892"/>
<feature type="compositionally biased region" description="Acidic residues" evidence="1">
    <location>
        <begin position="382"/>
        <end position="396"/>
    </location>
</feature>
<dbReference type="AlphaFoldDB" id="C5L892"/>
<protein>
    <submittedName>
        <fullName evidence="3">Uncharacterized protein</fullName>
    </submittedName>
</protein>
<proteinExistence type="predicted"/>
<gene>
    <name evidence="3" type="ORF">Pmar_PMAR015461</name>
</gene>
<dbReference type="OrthoDB" id="424355at2759"/>
<dbReference type="RefSeq" id="XP_002775232.1">
    <property type="nucleotide sequence ID" value="XM_002775186.1"/>
</dbReference>
<organism evidence="4">
    <name type="scientific">Perkinsus marinus (strain ATCC 50983 / TXsc)</name>
    <dbReference type="NCBI Taxonomy" id="423536"/>
    <lineage>
        <taxon>Eukaryota</taxon>
        <taxon>Sar</taxon>
        <taxon>Alveolata</taxon>
        <taxon>Perkinsozoa</taxon>
        <taxon>Perkinsea</taxon>
        <taxon>Perkinsida</taxon>
        <taxon>Perkinsidae</taxon>
        <taxon>Perkinsus</taxon>
    </lineage>
</organism>
<feature type="signal peptide" evidence="2">
    <location>
        <begin position="1"/>
        <end position="17"/>
    </location>
</feature>
<dbReference type="EMBL" id="GG680063">
    <property type="protein sequence ID" value="EER07048.1"/>
    <property type="molecule type" value="Genomic_DNA"/>
</dbReference>
<sequence>MIKSLVVAAEITSLVSATLTVSRCQYSPHESDDGKCCCVRSTNRRYRGTEVQLCLDGDDGLPSFKWAKCPVKEDGKLIRGEFTSEDVRVPREVYEKFFSGWSPRADTLASCKSAFRSFQRNAVGRTWGTASRRVVDNVCSMIDAYEEKAATPKTNPTQKATKFDQFDEFNPALARRRLGSSKRGLALGRLTNSVTKRVRRSSEEKGKYRPNVQAKSVDDKGAFLDICYIAPRKGEAENQRWGVLFESNEDKYLIPLWAECNNNRHLEGAIDAGRFDSTGSHVANGGGYIERIMKDDERRNERVGCSTKLNRLFTKLMETSKEFSETVYANSNLRRKKSDRLLLITEFCKYSRNIDSALGPPDLTAKFIGDRGTPEAYSGGGEDGDYEDEEEEEEEE</sequence>
<name>C5L892_PERM5</name>
<keyword evidence="2" id="KW-0732">Signal</keyword>
<evidence type="ECO:0000256" key="1">
    <source>
        <dbReference type="SAM" id="MobiDB-lite"/>
    </source>
</evidence>